<organism evidence="1 2">
    <name type="scientific">Candidatus Desulfaltia bathyphila</name>
    <dbReference type="NCBI Taxonomy" id="2841697"/>
    <lineage>
        <taxon>Bacteria</taxon>
        <taxon>Pseudomonadati</taxon>
        <taxon>Thermodesulfobacteriota</taxon>
        <taxon>Desulfobacteria</taxon>
        <taxon>Desulfobacterales</taxon>
        <taxon>Desulfobacterales incertae sedis</taxon>
        <taxon>Candidatus Desulfaltia</taxon>
    </lineage>
</organism>
<comment type="caution">
    <text evidence="1">The sequence shown here is derived from an EMBL/GenBank/DDBJ whole genome shotgun (WGS) entry which is preliminary data.</text>
</comment>
<dbReference type="EMBL" id="JACNLL010000034">
    <property type="protein sequence ID" value="MBC8199054.1"/>
    <property type="molecule type" value="Genomic_DNA"/>
</dbReference>
<reference evidence="1 2" key="1">
    <citation type="submission" date="2020-08" db="EMBL/GenBank/DDBJ databases">
        <title>Bridging the membrane lipid divide: bacteria of the FCB group superphylum have the potential to synthesize archaeal ether lipids.</title>
        <authorList>
            <person name="Villanueva L."/>
            <person name="Von Meijenfeldt F.A.B."/>
            <person name="Westbye A.B."/>
            <person name="Yadav S."/>
            <person name="Hopmans E.C."/>
            <person name="Dutilh B.E."/>
            <person name="Sinninghe Damste J.S."/>
        </authorList>
    </citation>
    <scope>NUCLEOTIDE SEQUENCE [LARGE SCALE GENOMIC DNA]</scope>
    <source>
        <strain evidence="1">NIOZ-UU82</strain>
    </source>
</reference>
<evidence type="ECO:0000313" key="1">
    <source>
        <dbReference type="EMBL" id="MBC8199054.1"/>
    </source>
</evidence>
<sequence length="102" mass="11365">MDTGAPISVIPLDIWTDIENKVLTEHEIQGINPRKECALPALIGKATCILLDEEGNQSRELEILSHFALTNLVPLIIGFKGILENFKLILDCKQDHAFAEEK</sequence>
<dbReference type="AlphaFoldDB" id="A0A8J6N4G5"/>
<accession>A0A8J6N4G5</accession>
<evidence type="ECO:0008006" key="3">
    <source>
        <dbReference type="Google" id="ProtNLM"/>
    </source>
</evidence>
<name>A0A8J6N4G5_9BACT</name>
<protein>
    <recommendedName>
        <fullName evidence="3">Peptidase A2 domain-containing protein</fullName>
    </recommendedName>
</protein>
<evidence type="ECO:0000313" key="2">
    <source>
        <dbReference type="Proteomes" id="UP000603545"/>
    </source>
</evidence>
<dbReference type="Proteomes" id="UP000603545">
    <property type="component" value="Unassembled WGS sequence"/>
</dbReference>
<proteinExistence type="predicted"/>
<gene>
    <name evidence="1" type="ORF">H8E80_03290</name>
</gene>